<dbReference type="Proteomes" id="UP001346149">
    <property type="component" value="Unassembled WGS sequence"/>
</dbReference>
<dbReference type="EMBL" id="JAXQNO010000023">
    <property type="protein sequence ID" value="KAK4764653.1"/>
    <property type="molecule type" value="Genomic_DNA"/>
</dbReference>
<gene>
    <name evidence="1" type="ORF">SAY86_025743</name>
</gene>
<keyword evidence="2" id="KW-1185">Reference proteome</keyword>
<accession>A0AAN7K9P9</accession>
<dbReference type="PANTHER" id="PTHR33647">
    <property type="entry name" value="OS01G0793900 PROTEIN"/>
    <property type="match status" value="1"/>
</dbReference>
<protein>
    <submittedName>
        <fullName evidence="1">Uncharacterized protein</fullName>
    </submittedName>
</protein>
<reference evidence="1 2" key="1">
    <citation type="journal article" date="2023" name="Hortic Res">
        <title>Pangenome of water caltrop reveals structural variations and asymmetric subgenome divergence after allopolyploidization.</title>
        <authorList>
            <person name="Zhang X."/>
            <person name="Chen Y."/>
            <person name="Wang L."/>
            <person name="Yuan Y."/>
            <person name="Fang M."/>
            <person name="Shi L."/>
            <person name="Lu R."/>
            <person name="Comes H.P."/>
            <person name="Ma Y."/>
            <person name="Chen Y."/>
            <person name="Huang G."/>
            <person name="Zhou Y."/>
            <person name="Zheng Z."/>
            <person name="Qiu Y."/>
        </authorList>
    </citation>
    <scope>NUCLEOTIDE SEQUENCE [LARGE SCALE GENOMIC DNA]</scope>
    <source>
        <strain evidence="1">F231</strain>
    </source>
</reference>
<dbReference type="AlphaFoldDB" id="A0AAN7K9P9"/>
<sequence length="119" mass="13374">MGNFCPRESPSSMVWAGDDRELSAMENHDMQPPQLHQKMLLGNLSSSPKRLQPRGGSTTEVKIKITKKELNEFLRKAEAQNLSSEQILIGIIEASSGCYTVNHHVHHWKPELTSIPEVN</sequence>
<name>A0AAN7K9P9_TRANT</name>
<evidence type="ECO:0000313" key="2">
    <source>
        <dbReference type="Proteomes" id="UP001346149"/>
    </source>
</evidence>
<evidence type="ECO:0000313" key="1">
    <source>
        <dbReference type="EMBL" id="KAK4764653.1"/>
    </source>
</evidence>
<organism evidence="1 2">
    <name type="scientific">Trapa natans</name>
    <name type="common">Water chestnut</name>
    <dbReference type="NCBI Taxonomy" id="22666"/>
    <lineage>
        <taxon>Eukaryota</taxon>
        <taxon>Viridiplantae</taxon>
        <taxon>Streptophyta</taxon>
        <taxon>Embryophyta</taxon>
        <taxon>Tracheophyta</taxon>
        <taxon>Spermatophyta</taxon>
        <taxon>Magnoliopsida</taxon>
        <taxon>eudicotyledons</taxon>
        <taxon>Gunneridae</taxon>
        <taxon>Pentapetalae</taxon>
        <taxon>rosids</taxon>
        <taxon>malvids</taxon>
        <taxon>Myrtales</taxon>
        <taxon>Lythraceae</taxon>
        <taxon>Trapa</taxon>
    </lineage>
</organism>
<dbReference type="PANTHER" id="PTHR33647:SF5">
    <property type="entry name" value="OS01G0793900 PROTEIN"/>
    <property type="match status" value="1"/>
</dbReference>
<proteinExistence type="predicted"/>
<comment type="caution">
    <text evidence="1">The sequence shown here is derived from an EMBL/GenBank/DDBJ whole genome shotgun (WGS) entry which is preliminary data.</text>
</comment>